<sequence>MYKAVLVDDENYDLEGLVRFVPWRELGIEVVHADYRPLQVLRYLEEHEVDLLISDIKMPMLSGIELAKKALEFHPELSIVFISGYEDFQYAKQALALKADGYILKPVDDKEIVDTLKRTVAELDEKRKKSAPPERLQPGAREFIRSNFVLQLLEGGLAGETLDKLLRDYAPELQGRARAAFIEVDDVAKSGASSGEQLQGVTEQLLSEITAYIEERRLGWTCRISHYQIGAALCEPPERDNEAELQQLLRHVTEATGHSVTIAAGEAAAGPEGLSGSYLQAKTLIGGKMFLGKNRLITAKSEKQPQPGASKDIDDILNDMFAAMASYSLVKIVDSLEELFQLVRRFEHRITVYNFSIHVMTKLDSYLRQLNETFQSLLGWDLKQWDIVHSFDTVDDIQRWLRRVLFEISEMLYLKKQNKNRKLFQEIEQYIDERLAEEITLREVANYFSYSPNHLGVLFKEQMGENFGEHVTRKRMELARQLLVNSKLKIYEISYQVGFKNMAYFSRQFKEYFGIPPGDYRKQS</sequence>
<dbReference type="SMART" id="SM00342">
    <property type="entry name" value="HTH_ARAC"/>
    <property type="match status" value="1"/>
</dbReference>
<keyword evidence="2" id="KW-0238">DNA-binding</keyword>
<reference evidence="7 8" key="1">
    <citation type="submission" date="2017-03" db="EMBL/GenBank/DDBJ databases">
        <title>Isolation of Levoglucosan Utilizing Bacteria.</title>
        <authorList>
            <person name="Arya A.S."/>
        </authorList>
    </citation>
    <scope>NUCLEOTIDE SEQUENCE [LARGE SCALE GENOMIC DNA]</scope>
    <source>
        <strain evidence="7 8">MEC069</strain>
    </source>
</reference>
<evidence type="ECO:0000256" key="2">
    <source>
        <dbReference type="ARBA" id="ARBA00023125"/>
    </source>
</evidence>
<feature type="domain" description="Response regulatory" evidence="6">
    <location>
        <begin position="3"/>
        <end position="120"/>
    </location>
</feature>
<accession>A0A4Y8PT31</accession>
<dbReference type="PROSITE" id="PS00041">
    <property type="entry name" value="HTH_ARAC_FAMILY_1"/>
    <property type="match status" value="1"/>
</dbReference>
<dbReference type="PROSITE" id="PS50110">
    <property type="entry name" value="RESPONSE_REGULATORY"/>
    <property type="match status" value="1"/>
</dbReference>
<dbReference type="InterPro" id="IPR018060">
    <property type="entry name" value="HTH_AraC"/>
</dbReference>
<dbReference type="RefSeq" id="WP_134756533.1">
    <property type="nucleotide sequence ID" value="NZ_MYFO02000015.1"/>
</dbReference>
<dbReference type="OrthoDB" id="2666291at2"/>
<dbReference type="GO" id="GO:0043565">
    <property type="term" value="F:sequence-specific DNA binding"/>
    <property type="evidence" value="ECO:0007669"/>
    <property type="project" value="InterPro"/>
</dbReference>
<dbReference type="InterPro" id="IPR018062">
    <property type="entry name" value="HTH_AraC-typ_CS"/>
</dbReference>
<evidence type="ECO:0000256" key="3">
    <source>
        <dbReference type="ARBA" id="ARBA00023163"/>
    </source>
</evidence>
<protein>
    <recommendedName>
        <fullName evidence="9">AraC family transcriptional regulator</fullName>
    </recommendedName>
</protein>
<dbReference type="PROSITE" id="PS01124">
    <property type="entry name" value="HTH_ARAC_FAMILY_2"/>
    <property type="match status" value="1"/>
</dbReference>
<dbReference type="GO" id="GO:0003700">
    <property type="term" value="F:DNA-binding transcription factor activity"/>
    <property type="evidence" value="ECO:0007669"/>
    <property type="project" value="InterPro"/>
</dbReference>
<keyword evidence="3" id="KW-0804">Transcription</keyword>
<feature type="modified residue" description="4-aspartylphosphate" evidence="4">
    <location>
        <position position="55"/>
    </location>
</feature>
<dbReference type="Gene3D" id="1.10.10.60">
    <property type="entry name" value="Homeodomain-like"/>
    <property type="match status" value="2"/>
</dbReference>
<dbReference type="PANTHER" id="PTHR43280:SF10">
    <property type="entry name" value="REGULATORY PROTEIN POCR"/>
    <property type="match status" value="1"/>
</dbReference>
<dbReference type="SUPFAM" id="SSF52172">
    <property type="entry name" value="CheY-like"/>
    <property type="match status" value="1"/>
</dbReference>
<evidence type="ECO:0000313" key="8">
    <source>
        <dbReference type="Proteomes" id="UP000298246"/>
    </source>
</evidence>
<proteinExistence type="predicted"/>
<dbReference type="Pfam" id="PF17853">
    <property type="entry name" value="GGDEF_2"/>
    <property type="match status" value="1"/>
</dbReference>
<evidence type="ECO:0000256" key="1">
    <source>
        <dbReference type="ARBA" id="ARBA00023015"/>
    </source>
</evidence>
<dbReference type="InterPro" id="IPR041522">
    <property type="entry name" value="CdaR_GGDEF"/>
</dbReference>
<dbReference type="AlphaFoldDB" id="A0A4Y8PT31"/>
<comment type="caution">
    <text evidence="7">The sequence shown here is derived from an EMBL/GenBank/DDBJ whole genome shotgun (WGS) entry which is preliminary data.</text>
</comment>
<keyword evidence="4" id="KW-0597">Phosphoprotein</keyword>
<dbReference type="InterPro" id="IPR001789">
    <property type="entry name" value="Sig_transdc_resp-reg_receiver"/>
</dbReference>
<dbReference type="Gene3D" id="3.40.50.2300">
    <property type="match status" value="1"/>
</dbReference>
<feature type="domain" description="HTH araC/xylS-type" evidence="5">
    <location>
        <begin position="425"/>
        <end position="523"/>
    </location>
</feature>
<evidence type="ECO:0000256" key="4">
    <source>
        <dbReference type="PROSITE-ProRule" id="PRU00169"/>
    </source>
</evidence>
<evidence type="ECO:0000313" key="7">
    <source>
        <dbReference type="EMBL" id="TFE84050.1"/>
    </source>
</evidence>
<dbReference type="PANTHER" id="PTHR43280">
    <property type="entry name" value="ARAC-FAMILY TRANSCRIPTIONAL REGULATOR"/>
    <property type="match status" value="1"/>
</dbReference>
<dbReference type="InterPro" id="IPR020449">
    <property type="entry name" value="Tscrpt_reg_AraC-type_HTH"/>
</dbReference>
<gene>
    <name evidence="7" type="ORF">B5M42_21285</name>
</gene>
<dbReference type="CDD" id="cd17536">
    <property type="entry name" value="REC_YesN-like"/>
    <property type="match status" value="1"/>
</dbReference>
<evidence type="ECO:0000259" key="6">
    <source>
        <dbReference type="PROSITE" id="PS50110"/>
    </source>
</evidence>
<dbReference type="GO" id="GO:0000160">
    <property type="term" value="P:phosphorelay signal transduction system"/>
    <property type="evidence" value="ECO:0007669"/>
    <property type="project" value="InterPro"/>
</dbReference>
<dbReference type="EMBL" id="MYFO01000039">
    <property type="protein sequence ID" value="TFE84050.1"/>
    <property type="molecule type" value="Genomic_DNA"/>
</dbReference>
<dbReference type="InterPro" id="IPR011006">
    <property type="entry name" value="CheY-like_superfamily"/>
</dbReference>
<evidence type="ECO:0000259" key="5">
    <source>
        <dbReference type="PROSITE" id="PS01124"/>
    </source>
</evidence>
<dbReference type="InterPro" id="IPR009057">
    <property type="entry name" value="Homeodomain-like_sf"/>
</dbReference>
<dbReference type="Pfam" id="PF12833">
    <property type="entry name" value="HTH_18"/>
    <property type="match status" value="1"/>
</dbReference>
<dbReference type="SMART" id="SM00448">
    <property type="entry name" value="REC"/>
    <property type="match status" value="1"/>
</dbReference>
<dbReference type="Pfam" id="PF00072">
    <property type="entry name" value="Response_reg"/>
    <property type="match status" value="1"/>
</dbReference>
<keyword evidence="8" id="KW-1185">Reference proteome</keyword>
<name>A0A4Y8PT31_9BACL</name>
<evidence type="ECO:0008006" key="9">
    <source>
        <dbReference type="Google" id="ProtNLM"/>
    </source>
</evidence>
<keyword evidence="1" id="KW-0805">Transcription regulation</keyword>
<dbReference type="Proteomes" id="UP000298246">
    <property type="component" value="Unassembled WGS sequence"/>
</dbReference>
<dbReference type="PRINTS" id="PR00032">
    <property type="entry name" value="HTHARAC"/>
</dbReference>
<organism evidence="7 8">
    <name type="scientific">Paenibacillus athensensis</name>
    <dbReference type="NCBI Taxonomy" id="1967502"/>
    <lineage>
        <taxon>Bacteria</taxon>
        <taxon>Bacillati</taxon>
        <taxon>Bacillota</taxon>
        <taxon>Bacilli</taxon>
        <taxon>Bacillales</taxon>
        <taxon>Paenibacillaceae</taxon>
        <taxon>Paenibacillus</taxon>
    </lineage>
</organism>
<dbReference type="SUPFAM" id="SSF46689">
    <property type="entry name" value="Homeodomain-like"/>
    <property type="match status" value="2"/>
</dbReference>